<feature type="domain" description="Flagellar hook-length control protein-like C-terminal" evidence="2">
    <location>
        <begin position="292"/>
        <end position="367"/>
    </location>
</feature>
<gene>
    <name evidence="3" type="ORF">SAMN05444358_10647</name>
</gene>
<evidence type="ECO:0000313" key="4">
    <source>
        <dbReference type="Proteomes" id="UP000183400"/>
    </source>
</evidence>
<dbReference type="AlphaFoldDB" id="A0A1H3BZ78"/>
<sequence length="407" mass="42536">MPNPLPLITASYSTGAKIDSPQGKEREIRGGSAFEDVLNENAEQPEVEDLLVPTADPAASPEPSEAEVFTSAETSEEEFPDGQGAVHAPAALQQPPTARDTPVNLTERETNATAIPPEPKAQVLPLVAGNAAQVHHATALGPAAFAPVENIHQVPDPVQKPDDSHNKAAAQPLAPALPNMTGDAAPRQMHLKSDPEAHFSARPAAPAGERTTQPTHILATAKAPSPVQTTGLTTDEGMADIASTSEPEDMFTIKDAIAGQTLRDTSTMAPITTARAEPARAIAGQLAAVISARPGTGGVEIALNPEELGRISITLNGREDGLHLTIAAERPETLDLMRRHIAILSAEFEKLGYGELSLDLGMSGGTGQRDETPEPDPTPDPVEMTSAADQAAPTITIGPDRGLDMRL</sequence>
<dbReference type="STRING" id="985054.SAMN05444358_10647"/>
<evidence type="ECO:0000256" key="1">
    <source>
        <dbReference type="SAM" id="MobiDB-lite"/>
    </source>
</evidence>
<feature type="region of interest" description="Disordered" evidence="1">
    <location>
        <begin position="1"/>
        <end position="83"/>
    </location>
</feature>
<dbReference type="Proteomes" id="UP000183400">
    <property type="component" value="Unassembled WGS sequence"/>
</dbReference>
<feature type="compositionally biased region" description="Low complexity" evidence="1">
    <location>
        <begin position="57"/>
        <end position="67"/>
    </location>
</feature>
<reference evidence="4" key="1">
    <citation type="submission" date="2016-10" db="EMBL/GenBank/DDBJ databases">
        <authorList>
            <person name="Varghese N."/>
            <person name="Submissions S."/>
        </authorList>
    </citation>
    <scope>NUCLEOTIDE SEQUENCE [LARGE SCALE GENOMIC DNA]</scope>
    <source>
        <strain evidence="4">DSM 27839</strain>
    </source>
</reference>
<dbReference type="InterPro" id="IPR038610">
    <property type="entry name" value="FliK-like_C_sf"/>
</dbReference>
<dbReference type="CDD" id="cd17470">
    <property type="entry name" value="T3SS_Flik_C"/>
    <property type="match status" value="1"/>
</dbReference>
<dbReference type="Pfam" id="PF02120">
    <property type="entry name" value="Flg_hook"/>
    <property type="match status" value="1"/>
</dbReference>
<dbReference type="OrthoDB" id="7203912at2"/>
<dbReference type="InterPro" id="IPR021136">
    <property type="entry name" value="Flagellar_hook_control-like_C"/>
</dbReference>
<protein>
    <submittedName>
        <fullName evidence="3">Hook-length control protein FliK</fullName>
    </submittedName>
</protein>
<evidence type="ECO:0000313" key="3">
    <source>
        <dbReference type="EMBL" id="SDX46519.1"/>
    </source>
</evidence>
<proteinExistence type="predicted"/>
<name>A0A1H3BZ78_9RHOB</name>
<dbReference type="RefSeq" id="WP_074737646.1">
    <property type="nucleotide sequence ID" value="NZ_FNNP01000006.1"/>
</dbReference>
<feature type="region of interest" description="Disordered" evidence="1">
    <location>
        <begin position="359"/>
        <end position="407"/>
    </location>
</feature>
<evidence type="ECO:0000259" key="2">
    <source>
        <dbReference type="Pfam" id="PF02120"/>
    </source>
</evidence>
<accession>A0A1H3BZ78</accession>
<keyword evidence="4" id="KW-1185">Reference proteome</keyword>
<dbReference type="Gene3D" id="3.30.750.140">
    <property type="match status" value="1"/>
</dbReference>
<dbReference type="EMBL" id="FNNP01000006">
    <property type="protein sequence ID" value="SDX46519.1"/>
    <property type="molecule type" value="Genomic_DNA"/>
</dbReference>
<organism evidence="3 4">
    <name type="scientific">Ruegeria halocynthiae</name>
    <dbReference type="NCBI Taxonomy" id="985054"/>
    <lineage>
        <taxon>Bacteria</taxon>
        <taxon>Pseudomonadati</taxon>
        <taxon>Pseudomonadota</taxon>
        <taxon>Alphaproteobacteria</taxon>
        <taxon>Rhodobacterales</taxon>
        <taxon>Roseobacteraceae</taxon>
        <taxon>Ruegeria</taxon>
    </lineage>
</organism>